<dbReference type="Pfam" id="PF13302">
    <property type="entry name" value="Acetyltransf_3"/>
    <property type="match status" value="1"/>
</dbReference>
<accession>A0A0F9LKF8</accession>
<dbReference type="InterPro" id="IPR000182">
    <property type="entry name" value="GNAT_dom"/>
</dbReference>
<sequence length="161" mass="18438">MDKKNICIEGQRIKLIPLREKDATEKYASWINDPEVNKFLSTKKTTVKELREYIKDHYNNPNSLLLGIFLKESNIHIGNVKLEPIDFKDKIATMGTLIGEKKFWGKGYATETYKSLINYAFNILKLEFIDAGLPVGHIGASKALQNVGFKTILVREDFIYP</sequence>
<dbReference type="EMBL" id="LAZR01005997">
    <property type="protein sequence ID" value="KKM95529.1"/>
    <property type="molecule type" value="Genomic_DNA"/>
</dbReference>
<evidence type="ECO:0000259" key="1">
    <source>
        <dbReference type="Pfam" id="PF13302"/>
    </source>
</evidence>
<dbReference type="PANTHER" id="PTHR43792:SF16">
    <property type="entry name" value="N-ACETYLTRANSFERASE DOMAIN-CONTAINING PROTEIN"/>
    <property type="match status" value="1"/>
</dbReference>
<gene>
    <name evidence="2" type="ORF">LCGC14_1187300</name>
</gene>
<dbReference type="SUPFAM" id="SSF55729">
    <property type="entry name" value="Acyl-CoA N-acyltransferases (Nat)"/>
    <property type="match status" value="1"/>
</dbReference>
<reference evidence="2" key="1">
    <citation type="journal article" date="2015" name="Nature">
        <title>Complex archaea that bridge the gap between prokaryotes and eukaryotes.</title>
        <authorList>
            <person name="Spang A."/>
            <person name="Saw J.H."/>
            <person name="Jorgensen S.L."/>
            <person name="Zaremba-Niedzwiedzka K."/>
            <person name="Martijn J."/>
            <person name="Lind A.E."/>
            <person name="van Eijk R."/>
            <person name="Schleper C."/>
            <person name="Guy L."/>
            <person name="Ettema T.J."/>
        </authorList>
    </citation>
    <scope>NUCLEOTIDE SEQUENCE</scope>
</reference>
<protein>
    <recommendedName>
        <fullName evidence="1">N-acetyltransferase domain-containing protein</fullName>
    </recommendedName>
</protein>
<dbReference type="GO" id="GO:0016747">
    <property type="term" value="F:acyltransferase activity, transferring groups other than amino-acyl groups"/>
    <property type="evidence" value="ECO:0007669"/>
    <property type="project" value="InterPro"/>
</dbReference>
<evidence type="ECO:0000313" key="2">
    <source>
        <dbReference type="EMBL" id="KKM95529.1"/>
    </source>
</evidence>
<comment type="caution">
    <text evidence="2">The sequence shown here is derived from an EMBL/GenBank/DDBJ whole genome shotgun (WGS) entry which is preliminary data.</text>
</comment>
<feature type="domain" description="N-acetyltransferase" evidence="1">
    <location>
        <begin position="12"/>
        <end position="150"/>
    </location>
</feature>
<dbReference type="InterPro" id="IPR051531">
    <property type="entry name" value="N-acetyltransferase"/>
</dbReference>
<dbReference type="InterPro" id="IPR016181">
    <property type="entry name" value="Acyl_CoA_acyltransferase"/>
</dbReference>
<dbReference type="AlphaFoldDB" id="A0A0F9LKF8"/>
<dbReference type="Gene3D" id="3.40.630.30">
    <property type="match status" value="1"/>
</dbReference>
<dbReference type="PANTHER" id="PTHR43792">
    <property type="entry name" value="GNAT FAMILY, PUTATIVE (AFU_ORTHOLOGUE AFUA_3G00765)-RELATED-RELATED"/>
    <property type="match status" value="1"/>
</dbReference>
<name>A0A0F9LKF8_9ZZZZ</name>
<organism evidence="2">
    <name type="scientific">marine sediment metagenome</name>
    <dbReference type="NCBI Taxonomy" id="412755"/>
    <lineage>
        <taxon>unclassified sequences</taxon>
        <taxon>metagenomes</taxon>
        <taxon>ecological metagenomes</taxon>
    </lineage>
</organism>
<proteinExistence type="predicted"/>